<accession>A0A9P6MCW4</accession>
<evidence type="ECO:0000313" key="13">
    <source>
        <dbReference type="Proteomes" id="UP000749646"/>
    </source>
</evidence>
<comment type="domain">
    <text evidence="10">The DHHC domain is required for palmitoyltransferase activity.</text>
</comment>
<keyword evidence="6" id="KW-0564">Palmitate</keyword>
<name>A0A9P6MCW4_9FUNG</name>
<keyword evidence="13" id="KW-1185">Reference proteome</keyword>
<evidence type="ECO:0000256" key="2">
    <source>
        <dbReference type="ARBA" id="ARBA00022679"/>
    </source>
</evidence>
<dbReference type="Proteomes" id="UP000749646">
    <property type="component" value="Unassembled WGS sequence"/>
</dbReference>
<evidence type="ECO:0000256" key="9">
    <source>
        <dbReference type="ARBA" id="ARBA00048048"/>
    </source>
</evidence>
<dbReference type="EC" id="2.3.1.225" evidence="10"/>
<feature type="domain" description="Palmitoyltransferase DHHC" evidence="11">
    <location>
        <begin position="1"/>
        <end position="96"/>
    </location>
</feature>
<evidence type="ECO:0000256" key="5">
    <source>
        <dbReference type="ARBA" id="ARBA00023136"/>
    </source>
</evidence>
<evidence type="ECO:0000256" key="3">
    <source>
        <dbReference type="ARBA" id="ARBA00022692"/>
    </source>
</evidence>
<sequence length="128" mass="14755">MDHHCPWLNNCVGHKNYKAFFLFVLWTAVYCVTLVACTIPVAAEVINLPYSEDIFDPQWIFIVIFALIFGLCLVPFAIHHALLIKSNKTTIESFEKHKYRMGNNGEIMQSRVLNVFDLGRKQNIVQVL</sequence>
<dbReference type="Pfam" id="PF01529">
    <property type="entry name" value="DHHC"/>
    <property type="match status" value="1"/>
</dbReference>
<dbReference type="InterPro" id="IPR001594">
    <property type="entry name" value="Palmitoyltrfase_DHHC"/>
</dbReference>
<evidence type="ECO:0000256" key="7">
    <source>
        <dbReference type="ARBA" id="ARBA00023288"/>
    </source>
</evidence>
<dbReference type="OrthoDB" id="9909019at2759"/>
<dbReference type="GO" id="GO:0016020">
    <property type="term" value="C:membrane"/>
    <property type="evidence" value="ECO:0007669"/>
    <property type="project" value="UniProtKB-SubCell"/>
</dbReference>
<gene>
    <name evidence="12" type="primary">PFA3</name>
    <name evidence="12" type="ORF">BGZ65_012010</name>
</gene>
<comment type="catalytic activity">
    <reaction evidence="9 10">
        <text>L-cysteinyl-[protein] + hexadecanoyl-CoA = S-hexadecanoyl-L-cysteinyl-[protein] + CoA</text>
        <dbReference type="Rhea" id="RHEA:36683"/>
        <dbReference type="Rhea" id="RHEA-COMP:10131"/>
        <dbReference type="Rhea" id="RHEA-COMP:11032"/>
        <dbReference type="ChEBI" id="CHEBI:29950"/>
        <dbReference type="ChEBI" id="CHEBI:57287"/>
        <dbReference type="ChEBI" id="CHEBI:57379"/>
        <dbReference type="ChEBI" id="CHEBI:74151"/>
        <dbReference type="EC" id="2.3.1.225"/>
    </reaction>
</comment>
<keyword evidence="3 10" id="KW-0812">Transmembrane</keyword>
<protein>
    <recommendedName>
        <fullName evidence="10">Palmitoyltransferase</fullName>
        <ecNumber evidence="10">2.3.1.225</ecNumber>
    </recommendedName>
</protein>
<comment type="subcellular location">
    <subcellularLocation>
        <location evidence="1">Membrane</location>
        <topology evidence="1">Multi-pass membrane protein</topology>
    </subcellularLocation>
</comment>
<evidence type="ECO:0000256" key="8">
    <source>
        <dbReference type="ARBA" id="ARBA00023315"/>
    </source>
</evidence>
<keyword evidence="2 10" id="KW-0808">Transferase</keyword>
<feature type="transmembrane region" description="Helical" evidence="10">
    <location>
        <begin position="20"/>
        <end position="46"/>
    </location>
</feature>
<evidence type="ECO:0000259" key="11">
    <source>
        <dbReference type="Pfam" id="PF01529"/>
    </source>
</evidence>
<keyword evidence="7" id="KW-0449">Lipoprotein</keyword>
<comment type="similarity">
    <text evidence="10">Belongs to the DHHC palmitoyltransferase family.</text>
</comment>
<evidence type="ECO:0000256" key="6">
    <source>
        <dbReference type="ARBA" id="ARBA00023139"/>
    </source>
</evidence>
<evidence type="ECO:0000256" key="10">
    <source>
        <dbReference type="RuleBase" id="RU079119"/>
    </source>
</evidence>
<keyword evidence="5 10" id="KW-0472">Membrane</keyword>
<dbReference type="AlphaFoldDB" id="A0A9P6MCW4"/>
<evidence type="ECO:0000313" key="12">
    <source>
        <dbReference type="EMBL" id="KAF9992625.1"/>
    </source>
</evidence>
<dbReference type="InterPro" id="IPR039859">
    <property type="entry name" value="PFA4/ZDH16/20/ERF2-like"/>
</dbReference>
<proteinExistence type="inferred from homology"/>
<feature type="non-terminal residue" evidence="12">
    <location>
        <position position="1"/>
    </location>
</feature>
<keyword evidence="4 10" id="KW-1133">Transmembrane helix</keyword>
<comment type="caution">
    <text evidence="12">The sequence shown here is derived from an EMBL/GenBank/DDBJ whole genome shotgun (WGS) entry which is preliminary data.</text>
</comment>
<dbReference type="PROSITE" id="PS50216">
    <property type="entry name" value="DHHC"/>
    <property type="match status" value="1"/>
</dbReference>
<evidence type="ECO:0000256" key="4">
    <source>
        <dbReference type="ARBA" id="ARBA00022989"/>
    </source>
</evidence>
<reference evidence="12" key="1">
    <citation type="journal article" date="2020" name="Fungal Divers.">
        <title>Resolving the Mortierellaceae phylogeny through synthesis of multi-gene phylogenetics and phylogenomics.</title>
        <authorList>
            <person name="Vandepol N."/>
            <person name="Liber J."/>
            <person name="Desiro A."/>
            <person name="Na H."/>
            <person name="Kennedy M."/>
            <person name="Barry K."/>
            <person name="Grigoriev I.V."/>
            <person name="Miller A.N."/>
            <person name="O'Donnell K."/>
            <person name="Stajich J.E."/>
            <person name="Bonito G."/>
        </authorList>
    </citation>
    <scope>NUCLEOTIDE SEQUENCE</scope>
    <source>
        <strain evidence="12">MES-2147</strain>
    </source>
</reference>
<dbReference type="PANTHER" id="PTHR12246">
    <property type="entry name" value="PALMITOYLTRANSFERASE ZDHHC16"/>
    <property type="match status" value="1"/>
</dbReference>
<dbReference type="GO" id="GO:0019706">
    <property type="term" value="F:protein-cysteine S-palmitoyltransferase activity"/>
    <property type="evidence" value="ECO:0007669"/>
    <property type="project" value="UniProtKB-EC"/>
</dbReference>
<keyword evidence="8 10" id="KW-0012">Acyltransferase</keyword>
<dbReference type="EMBL" id="JAAAHW010002126">
    <property type="protein sequence ID" value="KAF9992625.1"/>
    <property type="molecule type" value="Genomic_DNA"/>
</dbReference>
<evidence type="ECO:0000256" key="1">
    <source>
        <dbReference type="ARBA" id="ARBA00004141"/>
    </source>
</evidence>
<organism evidence="12 13">
    <name type="scientific">Modicella reniformis</name>
    <dbReference type="NCBI Taxonomy" id="1440133"/>
    <lineage>
        <taxon>Eukaryota</taxon>
        <taxon>Fungi</taxon>
        <taxon>Fungi incertae sedis</taxon>
        <taxon>Mucoromycota</taxon>
        <taxon>Mortierellomycotina</taxon>
        <taxon>Mortierellomycetes</taxon>
        <taxon>Mortierellales</taxon>
        <taxon>Mortierellaceae</taxon>
        <taxon>Modicella</taxon>
    </lineage>
</organism>
<feature type="transmembrane region" description="Helical" evidence="10">
    <location>
        <begin position="58"/>
        <end position="78"/>
    </location>
</feature>